<keyword evidence="4" id="KW-0762">Sugar transport</keyword>
<organism evidence="10 11">
    <name type="scientific">Martelella mediterranea DSM 17316</name>
    <dbReference type="NCBI Taxonomy" id="1122214"/>
    <lineage>
        <taxon>Bacteria</taxon>
        <taxon>Pseudomonadati</taxon>
        <taxon>Pseudomonadota</taxon>
        <taxon>Alphaproteobacteria</taxon>
        <taxon>Hyphomicrobiales</taxon>
        <taxon>Aurantimonadaceae</taxon>
        <taxon>Martelella</taxon>
    </lineage>
</organism>
<evidence type="ECO:0000313" key="10">
    <source>
        <dbReference type="EMBL" id="AQZ54066.1"/>
    </source>
</evidence>
<evidence type="ECO:0000256" key="2">
    <source>
        <dbReference type="ARBA" id="ARBA00008520"/>
    </source>
</evidence>
<dbReference type="Proteomes" id="UP000191135">
    <property type="component" value="Plasmid pMM593"/>
</dbReference>
<dbReference type="Gene3D" id="3.40.190.10">
    <property type="entry name" value="Periplasmic binding protein-like II"/>
    <property type="match status" value="2"/>
</dbReference>
<evidence type="ECO:0000313" key="11">
    <source>
        <dbReference type="Proteomes" id="UP000191135"/>
    </source>
</evidence>
<dbReference type="SUPFAM" id="SSF53850">
    <property type="entry name" value="Periplasmic binding protein-like II"/>
    <property type="match status" value="1"/>
</dbReference>
<keyword evidence="10" id="KW-0614">Plasmid</keyword>
<evidence type="ECO:0000256" key="7">
    <source>
        <dbReference type="ARBA" id="ARBA00049629"/>
    </source>
</evidence>
<dbReference type="GO" id="GO:0042597">
    <property type="term" value="C:periplasmic space"/>
    <property type="evidence" value="ECO:0007669"/>
    <property type="project" value="UniProtKB-SubCell"/>
</dbReference>
<dbReference type="eggNOG" id="COG1653">
    <property type="taxonomic scope" value="Bacteria"/>
</dbReference>
<comment type="similarity">
    <text evidence="2">Belongs to the bacterial solute-binding protein 1 family.</text>
</comment>
<dbReference type="OrthoDB" id="7819610at2"/>
<evidence type="ECO:0000256" key="8">
    <source>
        <dbReference type="ARBA" id="ARBA00049753"/>
    </source>
</evidence>
<dbReference type="PANTHER" id="PTHR43649:SF28">
    <property type="entry name" value="BINDING PROTEIN COMPONENT OF ABC SUGAR TRANSPORTER-RELATED"/>
    <property type="match status" value="1"/>
</dbReference>
<accession>A0A1U9Z8T9</accession>
<dbReference type="EMBL" id="CP020331">
    <property type="protein sequence ID" value="AQZ54066.1"/>
    <property type="molecule type" value="Genomic_DNA"/>
</dbReference>
<dbReference type="Pfam" id="PF13416">
    <property type="entry name" value="SBP_bac_8"/>
    <property type="match status" value="1"/>
</dbReference>
<reference evidence="10 11" key="1">
    <citation type="submission" date="2017-03" db="EMBL/GenBank/DDBJ databases">
        <title>Foreign affairs: Plasmid Transfer between Roseobacters and Rhizobia.</title>
        <authorList>
            <person name="Bartling P."/>
            <person name="Bunk B."/>
            <person name="Overmann J."/>
            <person name="Brinkmann H."/>
            <person name="Petersen J."/>
        </authorList>
    </citation>
    <scope>NUCLEOTIDE SEQUENCE [LARGE SCALE GENOMIC DNA]</scope>
    <source>
        <strain evidence="10 11">MACL11</strain>
        <plasmid evidence="11">Plasmid pmm593</plasmid>
    </source>
</reference>
<dbReference type="InterPro" id="IPR006059">
    <property type="entry name" value="SBP"/>
</dbReference>
<dbReference type="InterPro" id="IPR050490">
    <property type="entry name" value="Bact_solute-bd_prot1"/>
</dbReference>
<comment type="function">
    <text evidence="7">Part of a binding-protein-dependent transport system for a sugar.</text>
</comment>
<evidence type="ECO:0000256" key="1">
    <source>
        <dbReference type="ARBA" id="ARBA00004418"/>
    </source>
</evidence>
<keyword evidence="5 9" id="KW-0732">Signal</keyword>
<name>A0A1U9Z8T9_9HYPH</name>
<comment type="subcellular location">
    <subcellularLocation>
        <location evidence="1">Periplasm</location>
    </subcellularLocation>
</comment>
<keyword evidence="3" id="KW-0813">Transport</keyword>
<evidence type="ECO:0000256" key="6">
    <source>
        <dbReference type="ARBA" id="ARBA00022764"/>
    </source>
</evidence>
<feature type="chain" id="PRO_5010722899" description="Probable sugar-binding periplasmic protein" evidence="9">
    <location>
        <begin position="24"/>
        <end position="414"/>
    </location>
</feature>
<dbReference type="KEGG" id="mmed:Mame_04774"/>
<feature type="signal peptide" evidence="9">
    <location>
        <begin position="1"/>
        <end position="23"/>
    </location>
</feature>
<geneLocation type="plasmid" evidence="11">
    <name>pmm593</name>
</geneLocation>
<proteinExistence type="inferred from homology"/>
<keyword evidence="11" id="KW-1185">Reference proteome</keyword>
<sequence length="414" mass="44352" precursor="true">MYRKSLLGLAGALMMGTALSASAEELIVYHGWSTPGEVGALNVLRDALAEQGITWKDLAIPHNSGVNVSLVNMVTGGNPPNAFVESNPGVYRDLADRDLSLDLTDLYNSTDIAANLAPIVRELSTVDGKFVKVPVALHLDGMVYWNMDVAQKAGVDPASWTSVDEMLGDFDKVRAAGFAPAAVGSQAFQVGYLTHAMIAAIAGPDIYNRIYGPEPDITAIDTPEFAKAVEVVRAFSKEAGPEAQNRPWNEITNQVITGKALMHIMGDWMKGEWKAAGKVPGVDFGCIVIPGAKAVPVTSDAFGLLGGQSEEATEAEYTFAKTALSPEVSGEFAQKKGSSPARLDAPADLLDVCNEVVIDQLKVPDGTVQNPFNTADSDWHHAIWDVMFAFWSDQDMTVDDVRADLADEYDAIFG</sequence>
<keyword evidence="6" id="KW-0574">Periplasm</keyword>
<dbReference type="AlphaFoldDB" id="A0A1U9Z8T9"/>
<evidence type="ECO:0000256" key="9">
    <source>
        <dbReference type="SAM" id="SignalP"/>
    </source>
</evidence>
<gene>
    <name evidence="10" type="ORF">Mame_04774</name>
</gene>
<evidence type="ECO:0000256" key="3">
    <source>
        <dbReference type="ARBA" id="ARBA00022448"/>
    </source>
</evidence>
<protein>
    <recommendedName>
        <fullName evidence="8">Probable sugar-binding periplasmic protein</fullName>
    </recommendedName>
</protein>
<dbReference type="RefSeq" id="WP_018064083.1">
    <property type="nucleotide sequence ID" value="NZ_AQWH01000005.1"/>
</dbReference>
<evidence type="ECO:0000256" key="4">
    <source>
        <dbReference type="ARBA" id="ARBA00022597"/>
    </source>
</evidence>
<dbReference type="PANTHER" id="PTHR43649">
    <property type="entry name" value="ARABINOSE-BINDING PROTEIN-RELATED"/>
    <property type="match status" value="1"/>
</dbReference>
<evidence type="ECO:0000256" key="5">
    <source>
        <dbReference type="ARBA" id="ARBA00022729"/>
    </source>
</evidence>